<dbReference type="InterPro" id="IPR018060">
    <property type="entry name" value="HTH_AraC"/>
</dbReference>
<feature type="transmembrane region" description="Helical" evidence="4">
    <location>
        <begin position="266"/>
        <end position="289"/>
    </location>
</feature>
<feature type="transmembrane region" description="Helical" evidence="4">
    <location>
        <begin position="338"/>
        <end position="357"/>
    </location>
</feature>
<proteinExistence type="predicted"/>
<keyword evidence="4" id="KW-1133">Transmembrane helix</keyword>
<evidence type="ECO:0000259" key="5">
    <source>
        <dbReference type="PROSITE" id="PS01124"/>
    </source>
</evidence>
<dbReference type="PANTHER" id="PTHR43280:SF29">
    <property type="entry name" value="ARAC-FAMILY TRANSCRIPTIONAL REGULATOR"/>
    <property type="match status" value="1"/>
</dbReference>
<dbReference type="InterPro" id="IPR009057">
    <property type="entry name" value="Homeodomain-like_sf"/>
</dbReference>
<dbReference type="Gene3D" id="1.10.10.60">
    <property type="entry name" value="Homeodomain-like"/>
    <property type="match status" value="2"/>
</dbReference>
<keyword evidence="1" id="KW-0805">Transcription regulation</keyword>
<evidence type="ECO:0000313" key="7">
    <source>
        <dbReference type="Proteomes" id="UP000307657"/>
    </source>
</evidence>
<dbReference type="GO" id="GO:0003700">
    <property type="term" value="F:DNA-binding transcription factor activity"/>
    <property type="evidence" value="ECO:0007669"/>
    <property type="project" value="InterPro"/>
</dbReference>
<evidence type="ECO:0000256" key="3">
    <source>
        <dbReference type="ARBA" id="ARBA00023163"/>
    </source>
</evidence>
<keyword evidence="7" id="KW-1185">Reference proteome</keyword>
<evidence type="ECO:0000256" key="1">
    <source>
        <dbReference type="ARBA" id="ARBA00023015"/>
    </source>
</evidence>
<protein>
    <submittedName>
        <fullName evidence="6">Helix-turn-helix transcriptional regulator</fullName>
    </submittedName>
</protein>
<dbReference type="Proteomes" id="UP000307657">
    <property type="component" value="Unassembled WGS sequence"/>
</dbReference>
<sequence length="500" mass="58132">MVKLKSHIVYPKKDLILIIFLALFSSAFAFEQNFVQGVELKTYENKLLEFPSFFNPSTTLVSRGVSALDSIEVFRNLAIEYSNNNNVDSAMLYIEKYIGATADMSIINDHLFSNINSTDKYLEFKEKYLPKFNFMAIIYFYAGFLGVFIFIILNIKKGVDRLGTFLISLFVLFNSLFILHLSLYVINYQYHLPQALLMTATFSFLYGPLLYFYFKRINYNYKFKLIDTLHLLPSVILFVSILPYYMMSPLEKFNILFDGKNVLQSAAYTVIIVKILSLSIYAFLILKMYRKNKKTINSKSNDTFCWQRNLLSLHIIYTIAYIIYAGGITGIVNFQPLFHLQIVVMVSVVFYVAYIAYGQPEIFKGKMKLLDPLKLFKYKKSGLTSSLSLELKENLLKLLDEDKVFLDNDLNLESLSIKLNTTRHNTSQVINEHFNMSFSELMNQYRIEEATEILKRDEYNSLSIIQVAYEVGFNNKVSFNKYFKKQLSLTPTQYIKSLRA</sequence>
<evidence type="ECO:0000256" key="2">
    <source>
        <dbReference type="ARBA" id="ARBA00023125"/>
    </source>
</evidence>
<dbReference type="SUPFAM" id="SSF46689">
    <property type="entry name" value="Homeodomain-like"/>
    <property type="match status" value="1"/>
</dbReference>
<name>A0A4U0EWW0_9FLAO</name>
<dbReference type="AlphaFoldDB" id="A0A4U0EWW0"/>
<organism evidence="6 7">
    <name type="scientific">Pontimicrobium aquaticum</name>
    <dbReference type="NCBI Taxonomy" id="2565367"/>
    <lineage>
        <taxon>Bacteria</taxon>
        <taxon>Pseudomonadati</taxon>
        <taxon>Bacteroidota</taxon>
        <taxon>Flavobacteriia</taxon>
        <taxon>Flavobacteriales</taxon>
        <taxon>Flavobacteriaceae</taxon>
        <taxon>Pontimicrobium</taxon>
    </lineage>
</organism>
<evidence type="ECO:0000313" key="6">
    <source>
        <dbReference type="EMBL" id="TJY36423.1"/>
    </source>
</evidence>
<dbReference type="SMART" id="SM00342">
    <property type="entry name" value="HTH_ARAC"/>
    <property type="match status" value="1"/>
</dbReference>
<dbReference type="InterPro" id="IPR018062">
    <property type="entry name" value="HTH_AraC-typ_CS"/>
</dbReference>
<dbReference type="EMBL" id="SUPL01000003">
    <property type="protein sequence ID" value="TJY36423.1"/>
    <property type="molecule type" value="Genomic_DNA"/>
</dbReference>
<dbReference type="PROSITE" id="PS00041">
    <property type="entry name" value="HTH_ARAC_FAMILY_1"/>
    <property type="match status" value="1"/>
</dbReference>
<feature type="transmembrane region" description="Helical" evidence="4">
    <location>
        <begin position="225"/>
        <end position="246"/>
    </location>
</feature>
<keyword evidence="4" id="KW-0472">Membrane</keyword>
<reference evidence="6 7" key="1">
    <citation type="submission" date="2019-04" db="EMBL/GenBank/DDBJ databases">
        <title>Lacinutrix sp. nov., isolated from marine water.</title>
        <authorList>
            <person name="Kim W."/>
        </authorList>
    </citation>
    <scope>NUCLEOTIDE SEQUENCE [LARGE SCALE GENOMIC DNA]</scope>
    <source>
        <strain evidence="6 7">CAU 1491</strain>
    </source>
</reference>
<comment type="caution">
    <text evidence="6">The sequence shown here is derived from an EMBL/GenBank/DDBJ whole genome shotgun (WGS) entry which is preliminary data.</text>
</comment>
<keyword evidence="2" id="KW-0238">DNA-binding</keyword>
<feature type="transmembrane region" description="Helical" evidence="4">
    <location>
        <begin position="165"/>
        <end position="186"/>
    </location>
</feature>
<feature type="transmembrane region" description="Helical" evidence="4">
    <location>
        <begin position="310"/>
        <end position="332"/>
    </location>
</feature>
<keyword evidence="4" id="KW-0812">Transmembrane</keyword>
<evidence type="ECO:0000256" key="4">
    <source>
        <dbReference type="SAM" id="Phobius"/>
    </source>
</evidence>
<feature type="domain" description="HTH araC/xylS-type" evidence="5">
    <location>
        <begin position="393"/>
        <end position="497"/>
    </location>
</feature>
<accession>A0A4U0EWW0</accession>
<dbReference type="Pfam" id="PF12833">
    <property type="entry name" value="HTH_18"/>
    <property type="match status" value="1"/>
</dbReference>
<dbReference type="RefSeq" id="WP_136842535.1">
    <property type="nucleotide sequence ID" value="NZ_SUPL01000003.1"/>
</dbReference>
<gene>
    <name evidence="6" type="ORF">E5167_07105</name>
</gene>
<feature type="transmembrane region" description="Helical" evidence="4">
    <location>
        <begin position="192"/>
        <end position="213"/>
    </location>
</feature>
<dbReference type="GO" id="GO:0043565">
    <property type="term" value="F:sequence-specific DNA binding"/>
    <property type="evidence" value="ECO:0007669"/>
    <property type="project" value="InterPro"/>
</dbReference>
<keyword evidence="3" id="KW-0804">Transcription</keyword>
<dbReference type="PANTHER" id="PTHR43280">
    <property type="entry name" value="ARAC-FAMILY TRANSCRIPTIONAL REGULATOR"/>
    <property type="match status" value="1"/>
</dbReference>
<dbReference type="OrthoDB" id="1096411at2"/>
<feature type="transmembrane region" description="Helical" evidence="4">
    <location>
        <begin position="132"/>
        <end position="153"/>
    </location>
</feature>
<dbReference type="PROSITE" id="PS01124">
    <property type="entry name" value="HTH_ARAC_FAMILY_2"/>
    <property type="match status" value="1"/>
</dbReference>